<dbReference type="RefSeq" id="WP_016482961.1">
    <property type="nucleotide sequence ID" value="NC_021487.1"/>
</dbReference>
<keyword evidence="2" id="KW-0121">Carboxypeptidase</keyword>
<dbReference type="SUPFAM" id="SSF49464">
    <property type="entry name" value="Carboxypeptidase regulatory domain-like"/>
    <property type="match status" value="1"/>
</dbReference>
<dbReference type="STRING" id="454171.CP488_02483"/>
<feature type="region of interest" description="Disordered" evidence="1">
    <location>
        <begin position="146"/>
        <end position="176"/>
    </location>
</feature>
<dbReference type="Gene3D" id="2.60.40.1120">
    <property type="entry name" value="Carboxypeptidase-like, regulatory domain"/>
    <property type="match status" value="1"/>
</dbReference>
<sequence length="176" mass="17407">MFRSVANYLRWVMLTSVLALLVLVGALISGCGGGGGGGVPAGNGSGGGSSSGSSGGPPPVGNPNLATITGQVTDIAGNPVAGAAISIVGTNLTGSSASDGSFTIYNVPLTATQFTVTPPSGYYSFDVRYLGNDYNLQKPCPLPLPNPLQKGADPLPGPVQLYPTSGPPPAPTYGCP</sequence>
<dbReference type="EMBL" id="HF951689">
    <property type="protein sequence ID" value="CCW35428.1"/>
    <property type="molecule type" value="Genomic_DNA"/>
</dbReference>
<organism evidence="2 3">
    <name type="scientific">Chthonomonas calidirosea (strain DSM 23976 / ICMP 18418 / T49)</name>
    <dbReference type="NCBI Taxonomy" id="1303518"/>
    <lineage>
        <taxon>Bacteria</taxon>
        <taxon>Bacillati</taxon>
        <taxon>Armatimonadota</taxon>
        <taxon>Chthonomonadia</taxon>
        <taxon>Chthonomonadales</taxon>
        <taxon>Chthonomonadaceae</taxon>
        <taxon>Chthonomonas</taxon>
    </lineage>
</organism>
<accession>S0EYJ0</accession>
<evidence type="ECO:0000313" key="2">
    <source>
        <dbReference type="EMBL" id="CCW35428.1"/>
    </source>
</evidence>
<name>S0EYJ0_CHTCT</name>
<dbReference type="Proteomes" id="UP000014227">
    <property type="component" value="Chromosome I"/>
</dbReference>
<reference evidence="3" key="1">
    <citation type="submission" date="2013-03" db="EMBL/GenBank/DDBJ databases">
        <title>Genome sequence of Chthonomonas calidirosea, the first sequenced genome from the Armatimonadetes phylum (formally candidate division OP10).</title>
        <authorList>
            <person name="Lee K.C.Y."/>
            <person name="Morgan X.C."/>
            <person name="Dunfield P.F."/>
            <person name="Tamas I."/>
            <person name="Houghton K.M."/>
            <person name="Vyssotski M."/>
            <person name="Ryan J.L.J."/>
            <person name="Lagutin K."/>
            <person name="McDonald I.R."/>
            <person name="Stott M.B."/>
        </authorList>
    </citation>
    <scope>NUCLEOTIDE SEQUENCE [LARGE SCALE GENOMIC DNA]</scope>
    <source>
        <strain evidence="3">DSM 23976 / ICMP 18418 / T49</strain>
    </source>
</reference>
<dbReference type="OrthoDB" id="9768177at2"/>
<dbReference type="GO" id="GO:0004180">
    <property type="term" value="F:carboxypeptidase activity"/>
    <property type="evidence" value="ECO:0007669"/>
    <property type="project" value="UniProtKB-KW"/>
</dbReference>
<dbReference type="HOGENOM" id="CLU_1522566_0_0_0"/>
<keyword evidence="2" id="KW-0378">Hydrolase</keyword>
<evidence type="ECO:0000256" key="1">
    <source>
        <dbReference type="SAM" id="MobiDB-lite"/>
    </source>
</evidence>
<feature type="region of interest" description="Disordered" evidence="1">
    <location>
        <begin position="42"/>
        <end position="65"/>
    </location>
</feature>
<keyword evidence="3" id="KW-1185">Reference proteome</keyword>
<proteinExistence type="predicted"/>
<dbReference type="AlphaFoldDB" id="S0EYJ0"/>
<dbReference type="PROSITE" id="PS51257">
    <property type="entry name" value="PROKAR_LIPOPROTEIN"/>
    <property type="match status" value="1"/>
</dbReference>
<dbReference type="InParanoid" id="S0EYJ0"/>
<dbReference type="PATRIC" id="fig|1303518.3.peg.1657"/>
<feature type="compositionally biased region" description="Gly residues" evidence="1">
    <location>
        <begin position="42"/>
        <end position="55"/>
    </location>
</feature>
<protein>
    <submittedName>
        <fullName evidence="2">Carboxypeptidase regulatory-like domain</fullName>
    </submittedName>
</protein>
<gene>
    <name evidence="2" type="ORF">CCALI_01612</name>
</gene>
<evidence type="ECO:0000313" key="3">
    <source>
        <dbReference type="Proteomes" id="UP000014227"/>
    </source>
</evidence>
<dbReference type="KEGG" id="ccz:CCALI_01612"/>
<keyword evidence="2" id="KW-0645">Protease</keyword>
<dbReference type="InterPro" id="IPR008969">
    <property type="entry name" value="CarboxyPept-like_regulatory"/>
</dbReference>
<feature type="compositionally biased region" description="Pro residues" evidence="1">
    <location>
        <begin position="165"/>
        <end position="176"/>
    </location>
</feature>